<dbReference type="EMBL" id="QRNO01000065">
    <property type="protein sequence ID" value="RHK48380.1"/>
    <property type="molecule type" value="Genomic_DNA"/>
</dbReference>
<organism evidence="1 2">
    <name type="scientific">Leyella stercorea</name>
    <dbReference type="NCBI Taxonomy" id="363265"/>
    <lineage>
        <taxon>Bacteria</taxon>
        <taxon>Pseudomonadati</taxon>
        <taxon>Bacteroidota</taxon>
        <taxon>Bacteroidia</taxon>
        <taxon>Bacteroidales</taxon>
        <taxon>Prevotellaceae</taxon>
        <taxon>Leyella</taxon>
    </lineage>
</organism>
<dbReference type="Proteomes" id="UP000286598">
    <property type="component" value="Unassembled WGS sequence"/>
</dbReference>
<protein>
    <submittedName>
        <fullName evidence="1">Uncharacterized protein</fullName>
    </submittedName>
</protein>
<proteinExistence type="predicted"/>
<gene>
    <name evidence="1" type="ORF">DW060_10750</name>
</gene>
<dbReference type="AlphaFoldDB" id="A0A3R6G174"/>
<name>A0A3R6G174_9BACT</name>
<accession>A0A3R6G174</accession>
<evidence type="ECO:0000313" key="2">
    <source>
        <dbReference type="Proteomes" id="UP000286598"/>
    </source>
</evidence>
<evidence type="ECO:0000313" key="1">
    <source>
        <dbReference type="EMBL" id="RHK48380.1"/>
    </source>
</evidence>
<sequence length="321" mass="38343">MFPKLGKFGVYVDDKGRNKDPRFRSQKAGAKYVCKYICKDLAYMKNDDVTYFYAKYPEFRNCCPKSYKSNNIGFAPVARIVANGTQKDIEDLITKGVWSPLQQKYVKLWDSAISRLMYYNIHFGLYSIKTRKKVYERVLSNFGAKWLWFNFKQRVERVTHKIYERMLLVSHSKLKFKSDFTPNKFGLSSLFIRSDFKKQALWHCLLKQFSPTQLKMFYYKFGDNKANFWNVDFWENVYYLRHDNIALSDILLTSSMFPDIPIISDKLTFEELNYYKDFEENYCRLSRALEEYNLYHYSKRGEAIEKAKHIQGAYGYDEKLC</sequence>
<comment type="caution">
    <text evidence="1">The sequence shown here is derived from an EMBL/GenBank/DDBJ whole genome shotgun (WGS) entry which is preliminary data.</text>
</comment>
<reference evidence="1 2" key="1">
    <citation type="submission" date="2018-08" db="EMBL/GenBank/DDBJ databases">
        <title>A genome reference for cultivated species of the human gut microbiota.</title>
        <authorList>
            <person name="Zou Y."/>
            <person name="Xue W."/>
            <person name="Luo G."/>
        </authorList>
    </citation>
    <scope>NUCLEOTIDE SEQUENCE [LARGE SCALE GENOMIC DNA]</scope>
    <source>
        <strain evidence="1 2">AF42-9</strain>
    </source>
</reference>
<keyword evidence="2" id="KW-1185">Reference proteome</keyword>